<dbReference type="InterPro" id="IPR005381">
    <property type="entry name" value="Znf-XS_domain"/>
</dbReference>
<dbReference type="Pfam" id="PF03469">
    <property type="entry name" value="XH"/>
    <property type="match status" value="1"/>
</dbReference>
<dbReference type="EMBL" id="MK883483">
    <property type="protein sequence ID" value="QDC18028.1"/>
    <property type="molecule type" value="Genomic_DNA"/>
</dbReference>
<dbReference type="InterPro" id="IPR005379">
    <property type="entry name" value="FDM1-5/IDN2_XH"/>
</dbReference>
<feature type="coiled-coil region" evidence="3">
    <location>
        <begin position="391"/>
        <end position="466"/>
    </location>
</feature>
<dbReference type="InterPro" id="IPR005380">
    <property type="entry name" value="XS_domain"/>
</dbReference>
<evidence type="ECO:0000259" key="5">
    <source>
        <dbReference type="Pfam" id="PF03469"/>
    </source>
</evidence>
<dbReference type="Pfam" id="PF03468">
    <property type="entry name" value="XS"/>
    <property type="match status" value="1"/>
</dbReference>
<dbReference type="InterPro" id="IPR038588">
    <property type="entry name" value="XS_domain_sf"/>
</dbReference>
<dbReference type="InterPro" id="IPR045177">
    <property type="entry name" value="FDM1-5/IDN2"/>
</dbReference>
<evidence type="ECO:0000256" key="2">
    <source>
        <dbReference type="ARBA" id="ARBA00023158"/>
    </source>
</evidence>
<dbReference type="AlphaFoldDB" id="A0A4Y5U2V1"/>
<evidence type="ECO:0000259" key="6">
    <source>
        <dbReference type="Pfam" id="PF03470"/>
    </source>
</evidence>
<keyword evidence="2" id="KW-0943">RNA-mediated gene silencing</keyword>
<sequence length="634" mass="72991">MSSSDDASDISESEIFSYSEKPYEKLKNGELKVQVRGVLRCPFCCGKKKLAYKYKELYQHASGVAKGSANRTAKFKANHAALARYLTTDLADKAEPSQPVVTPKVVAPLSKEKDLIVYPWMGIAARKVRHPKEKDMVMDSRYWLKKFDVYQPSEVCTFWNTDDQSVQVVLSFNPDWKGFAQVMEFDKSFESERRGRENWGSQRAKPVAVTYGWWAKANDYDSEGPIGEYLRKRGKLTTTTEVKKEEAESTAAKVTGLAYKIDERNNDLKKWEEDYVKQTLFLARMLEENDKLQLAFLEETTKMQQLARDNVCRILQEQENLKSELEAKKSKIHEWNKELNQREALTEHEQRMLEEGKIKVKVGLSIFSYSNSLHLASVEQKKADEDLFRLIELQKREKEEAMSKILELEKQLDAKQKLDMEIEDLKGKIKVKEHYVGKDDSVKAELEKLNAELKDKTEDLDDLESLVTVLTTKERESNDELQEARKVWLKGFGPHDPRMKIGVKGMGEISPKPFVAACKKKFPPNEVEMEAITLCSLWQDKVKDPAWHPFKVITSGDTITEVVEDDETLTSLKAEWGDEVYNAVVTSLQELNEYNPSGRYVLPELWQFKQGRRATLKEVVAYVFETIKKGKKKA</sequence>
<keyword evidence="1 3" id="KW-0175">Coiled coil</keyword>
<organism evidence="7">
    <name type="scientific">Hypericum perforatum</name>
    <name type="common">St. John's wort</name>
    <dbReference type="NCBI Taxonomy" id="65561"/>
    <lineage>
        <taxon>Eukaryota</taxon>
        <taxon>Viridiplantae</taxon>
        <taxon>Streptophyta</taxon>
        <taxon>Embryophyta</taxon>
        <taxon>Tracheophyta</taxon>
        <taxon>Spermatophyta</taxon>
        <taxon>Magnoliopsida</taxon>
        <taxon>eudicotyledons</taxon>
        <taxon>Gunneridae</taxon>
        <taxon>Pentapetalae</taxon>
        <taxon>rosids</taxon>
        <taxon>fabids</taxon>
        <taxon>Malpighiales</taxon>
        <taxon>Hypericaceae</taxon>
        <taxon>Hypericeae</taxon>
        <taxon>Hypericum</taxon>
    </lineage>
</organism>
<protein>
    <submittedName>
        <fullName evidence="7">Factor of DNA methylation 1-like A</fullName>
    </submittedName>
</protein>
<dbReference type="PANTHER" id="PTHR21596:SF3">
    <property type="entry name" value="FACTOR OF DNA METHYLATION 1-RELATED"/>
    <property type="match status" value="1"/>
</dbReference>
<dbReference type="PANTHER" id="PTHR21596">
    <property type="entry name" value="RIBONUCLEASE P SUBUNIT P38"/>
    <property type="match status" value="1"/>
</dbReference>
<evidence type="ECO:0000256" key="1">
    <source>
        <dbReference type="ARBA" id="ARBA00023054"/>
    </source>
</evidence>
<dbReference type="GO" id="GO:0080188">
    <property type="term" value="P:gene silencing by siRNA-directed DNA methylation"/>
    <property type="evidence" value="ECO:0007669"/>
    <property type="project" value="InterPro"/>
</dbReference>
<feature type="domain" description="XS" evidence="4">
    <location>
        <begin position="114"/>
        <end position="221"/>
    </location>
</feature>
<evidence type="ECO:0000256" key="3">
    <source>
        <dbReference type="SAM" id="Coils"/>
    </source>
</evidence>
<evidence type="ECO:0000313" key="7">
    <source>
        <dbReference type="EMBL" id="QDC18028.1"/>
    </source>
</evidence>
<feature type="domain" description="Factor of DNA methylation 1-5/IDN2" evidence="5">
    <location>
        <begin position="504"/>
        <end position="633"/>
    </location>
</feature>
<evidence type="ECO:0000259" key="4">
    <source>
        <dbReference type="Pfam" id="PF03468"/>
    </source>
</evidence>
<accession>A0A4Y5U2V1</accession>
<dbReference type="Pfam" id="PF03470">
    <property type="entry name" value="zf-XS"/>
    <property type="match status" value="1"/>
</dbReference>
<dbReference type="Gene3D" id="3.30.70.2890">
    <property type="entry name" value="XS domain"/>
    <property type="match status" value="1"/>
</dbReference>
<feature type="domain" description="Zinc finger-XS" evidence="6">
    <location>
        <begin position="41"/>
        <end position="83"/>
    </location>
</feature>
<feature type="coiled-coil region" evidence="3">
    <location>
        <begin position="308"/>
        <end position="345"/>
    </location>
</feature>
<name>A0A4Y5U2V1_HYPPE</name>
<reference evidence="7" key="1">
    <citation type="journal article" date="2019" name="Front. Plant Sci.">
        <title>Ovule Gene Expression Analysis in Sexual and Aposporous Apomictic Hypericum perforatum L. (Hypericaceae) Accessions.</title>
        <authorList>
            <person name="Galla G."/>
            <person name="Basso A."/>
            <person name="Grisan S."/>
            <person name="Bellucci M."/>
            <person name="Pupilli F."/>
            <person name="Barcaccia G."/>
        </authorList>
    </citation>
    <scope>NUCLEOTIDE SEQUENCE</scope>
</reference>
<proteinExistence type="predicted"/>